<evidence type="ECO:0000256" key="2">
    <source>
        <dbReference type="ARBA" id="ARBA00023054"/>
    </source>
</evidence>
<reference evidence="5 6" key="1">
    <citation type="journal article" date="2018" name="Nat. Ecol. Evol.">
        <title>Pezizomycetes genomes reveal the molecular basis of ectomycorrhizal truffle lifestyle.</title>
        <authorList>
            <person name="Murat C."/>
            <person name="Payen T."/>
            <person name="Noel B."/>
            <person name="Kuo A."/>
            <person name="Morin E."/>
            <person name="Chen J."/>
            <person name="Kohler A."/>
            <person name="Krizsan K."/>
            <person name="Balestrini R."/>
            <person name="Da Silva C."/>
            <person name="Montanini B."/>
            <person name="Hainaut M."/>
            <person name="Levati E."/>
            <person name="Barry K.W."/>
            <person name="Belfiori B."/>
            <person name="Cichocki N."/>
            <person name="Clum A."/>
            <person name="Dockter R.B."/>
            <person name="Fauchery L."/>
            <person name="Guy J."/>
            <person name="Iotti M."/>
            <person name="Le Tacon F."/>
            <person name="Lindquist E.A."/>
            <person name="Lipzen A."/>
            <person name="Malagnac F."/>
            <person name="Mello A."/>
            <person name="Molinier V."/>
            <person name="Miyauchi S."/>
            <person name="Poulain J."/>
            <person name="Riccioni C."/>
            <person name="Rubini A."/>
            <person name="Sitrit Y."/>
            <person name="Splivallo R."/>
            <person name="Traeger S."/>
            <person name="Wang M."/>
            <person name="Zifcakova L."/>
            <person name="Wipf D."/>
            <person name="Zambonelli A."/>
            <person name="Paolocci F."/>
            <person name="Nowrousian M."/>
            <person name="Ottonello S."/>
            <person name="Baldrian P."/>
            <person name="Spatafora J.W."/>
            <person name="Henrissat B."/>
            <person name="Nagy L.G."/>
            <person name="Aury J.M."/>
            <person name="Wincker P."/>
            <person name="Grigoriev I.V."/>
            <person name="Bonfante P."/>
            <person name="Martin F.M."/>
        </authorList>
    </citation>
    <scope>NUCLEOTIDE SEQUENCE [LARGE SCALE GENOMIC DNA]</scope>
    <source>
        <strain evidence="5 6">120613-1</strain>
    </source>
</reference>
<dbReference type="EMBL" id="ML120540">
    <property type="protein sequence ID" value="RPA90119.1"/>
    <property type="molecule type" value="Genomic_DNA"/>
</dbReference>
<feature type="coiled-coil region" evidence="3">
    <location>
        <begin position="169"/>
        <end position="217"/>
    </location>
</feature>
<dbReference type="GO" id="GO:0005739">
    <property type="term" value="C:mitochondrion"/>
    <property type="evidence" value="ECO:0007669"/>
    <property type="project" value="TreeGrafter"/>
</dbReference>
<keyword evidence="2 3" id="KW-0175">Coiled coil</keyword>
<dbReference type="AlphaFoldDB" id="A0A3N4IVV6"/>
<evidence type="ECO:0008006" key="7">
    <source>
        <dbReference type="Google" id="ProtNLM"/>
    </source>
</evidence>
<gene>
    <name evidence="5" type="ORF">L873DRAFT_1719274</name>
</gene>
<organism evidence="5 6">
    <name type="scientific">Choiromyces venosus 120613-1</name>
    <dbReference type="NCBI Taxonomy" id="1336337"/>
    <lineage>
        <taxon>Eukaryota</taxon>
        <taxon>Fungi</taxon>
        <taxon>Dikarya</taxon>
        <taxon>Ascomycota</taxon>
        <taxon>Pezizomycotina</taxon>
        <taxon>Pezizomycetes</taxon>
        <taxon>Pezizales</taxon>
        <taxon>Tuberaceae</taxon>
        <taxon>Choiromyces</taxon>
    </lineage>
</organism>
<accession>A0A3N4IVV6</accession>
<dbReference type="Proteomes" id="UP000276215">
    <property type="component" value="Unassembled WGS sequence"/>
</dbReference>
<feature type="region of interest" description="Disordered" evidence="4">
    <location>
        <begin position="81"/>
        <end position="102"/>
    </location>
</feature>
<evidence type="ECO:0000256" key="3">
    <source>
        <dbReference type="SAM" id="Coils"/>
    </source>
</evidence>
<evidence type="ECO:0000313" key="5">
    <source>
        <dbReference type="EMBL" id="RPA90119.1"/>
    </source>
</evidence>
<dbReference type="Pfam" id="PF07047">
    <property type="entry name" value="OPA3"/>
    <property type="match status" value="1"/>
</dbReference>
<comment type="similarity">
    <text evidence="1">Belongs to the OPA3 family.</text>
</comment>
<feature type="region of interest" description="Disordered" evidence="4">
    <location>
        <begin position="276"/>
        <end position="301"/>
    </location>
</feature>
<name>A0A3N4IVV6_9PEZI</name>
<evidence type="ECO:0000256" key="1">
    <source>
        <dbReference type="ARBA" id="ARBA00007584"/>
    </source>
</evidence>
<protein>
    <recommendedName>
        <fullName evidence="7">OPA3-domain-containing protein</fullName>
    </recommendedName>
</protein>
<evidence type="ECO:0000313" key="6">
    <source>
        <dbReference type="Proteomes" id="UP000276215"/>
    </source>
</evidence>
<keyword evidence="6" id="KW-1185">Reference proteome</keyword>
<dbReference type="PANTHER" id="PTHR12499">
    <property type="entry name" value="OPTIC ATROPHY 3 PROTEIN OPA3"/>
    <property type="match status" value="1"/>
</dbReference>
<sequence>MSTTGLKLGSLAIRTLAKPIASRIRAQARDHPRFRRLCINIAQQIHRIDMRLRLGILRDSAAIEKADQAEREWYKKEAAKRLKERDAKHPATTATVSPSLPLPPRSVVHHIAGAEAAAARAGKEVSKKPPRIRPLSESKAIENGANFISEFFLFSVAGGLILFEQIRSRRKEASRRDMVSDRLEELEERNFIEEERLKRLEERAREEEDRILRLEEENWKLKGGKGEFPGRKVSEDKRIAEDKMLAERSISVKIVKEKGFWTRIWEFGREKVEDIREPPGNTLETIAKQAPTAKDATTDGRDKEPKVLFLSQIISINPNLTKK</sequence>
<evidence type="ECO:0000256" key="4">
    <source>
        <dbReference type="SAM" id="MobiDB-lite"/>
    </source>
</evidence>
<proteinExistence type="inferred from homology"/>
<dbReference type="OrthoDB" id="2129069at2759"/>
<dbReference type="PANTHER" id="PTHR12499:SF0">
    <property type="entry name" value="OPTIC ATROPHY 3 PROTEIN"/>
    <property type="match status" value="1"/>
</dbReference>
<dbReference type="InterPro" id="IPR010754">
    <property type="entry name" value="OPA3-like"/>
</dbReference>
<dbReference type="GO" id="GO:0019216">
    <property type="term" value="P:regulation of lipid metabolic process"/>
    <property type="evidence" value="ECO:0007669"/>
    <property type="project" value="TreeGrafter"/>
</dbReference>